<evidence type="ECO:0000256" key="3">
    <source>
        <dbReference type="ARBA" id="ARBA00022490"/>
    </source>
</evidence>
<feature type="coiled-coil region" evidence="11">
    <location>
        <begin position="488"/>
        <end position="515"/>
    </location>
</feature>
<evidence type="ECO:0000313" key="13">
    <source>
        <dbReference type="EMBL" id="KAK9717795.1"/>
    </source>
</evidence>
<evidence type="ECO:0000256" key="12">
    <source>
        <dbReference type="SAM" id="MobiDB-lite"/>
    </source>
</evidence>
<evidence type="ECO:0000256" key="9">
    <source>
        <dbReference type="ARBA" id="ARBA00039960"/>
    </source>
</evidence>
<keyword evidence="6" id="KW-0969">Cilium</keyword>
<evidence type="ECO:0000256" key="5">
    <source>
        <dbReference type="ARBA" id="ARBA00023054"/>
    </source>
</evidence>
<comment type="function">
    <text evidence="10">Microtubule inner protein (MIP) part of the dynein-decorated doublet microtubules (DMTs) in cilia and flagellar axoneme. Forms filamentous polymers in the walls of ciliary and flagellar microtubules.</text>
</comment>
<dbReference type="EMBL" id="JASPKY010000236">
    <property type="protein sequence ID" value="KAK9717795.1"/>
    <property type="molecule type" value="Genomic_DNA"/>
</dbReference>
<dbReference type="GO" id="GO:0015630">
    <property type="term" value="C:microtubule cytoskeleton"/>
    <property type="evidence" value="ECO:0007669"/>
    <property type="project" value="TreeGrafter"/>
</dbReference>
<dbReference type="InterPro" id="IPR000435">
    <property type="entry name" value="Tektins"/>
</dbReference>
<gene>
    <name evidence="13" type="ORF">QE152_g23529</name>
</gene>
<dbReference type="GO" id="GO:0060294">
    <property type="term" value="P:cilium movement involved in cell motility"/>
    <property type="evidence" value="ECO:0007669"/>
    <property type="project" value="InterPro"/>
</dbReference>
<dbReference type="PRINTS" id="PR00511">
    <property type="entry name" value="TEKTIN"/>
</dbReference>
<dbReference type="InterPro" id="IPR048256">
    <property type="entry name" value="Tektin-like"/>
</dbReference>
<comment type="subcellular location">
    <subcellularLocation>
        <location evidence="1">Cytoplasm</location>
        <location evidence="1">Cytoskeleton</location>
        <location evidence="1">Flagellum axoneme</location>
    </subcellularLocation>
</comment>
<evidence type="ECO:0000313" key="14">
    <source>
        <dbReference type="Proteomes" id="UP001458880"/>
    </source>
</evidence>
<feature type="compositionally biased region" description="Low complexity" evidence="12">
    <location>
        <begin position="729"/>
        <end position="742"/>
    </location>
</feature>
<dbReference type="GO" id="GO:0005634">
    <property type="term" value="C:nucleus"/>
    <property type="evidence" value="ECO:0007669"/>
    <property type="project" value="TreeGrafter"/>
</dbReference>
<evidence type="ECO:0000256" key="2">
    <source>
        <dbReference type="ARBA" id="ARBA00007209"/>
    </source>
</evidence>
<feature type="coiled-coil region" evidence="11">
    <location>
        <begin position="350"/>
        <end position="377"/>
    </location>
</feature>
<sequence>MAPPTRINTKLYEETLVAIPPPPSRFTLNEWYLNNRLRYRSCEDQQVLADKILAECDRVRDEIEERTVLNKREVDHKISEKIKDIEFNKGEIEKQRKDVCIEIDSLNLYKERIMDALKSLQESALKICRKCLMFREGRLGIDLCHDDVERELLKEIDVIEGAQSLLQRTLEQANEQVRRLRSTVYFIDRDLEDKANVLKIDERNLNLKETSLNLSMYHGFTPLDPATITVEEWEVFTRQNIERAAKEINSARPLRAYVDTLLKQVFDDLRNQYNVVNDSFRRRIEETKEAKTKLEMQHLETVRQVNEMTRNITRLEIAIAEKEGFMGLAHTRLGNRSQRPGVELCRDLVETNLVNEVRELRENVATLQHMLAEAQASLRYLLKTQIQLEEDINVKTNTLKIDEVDCMTIRQMIMNNPIDLNDLSGTVTVCSEEILDPNTNYQDFFANIEERMWQHTNKKRFFERTSLGHYLNALSSIQSTDPLLKRAVEYYTGQLQKLKKELDEYQNTAASLSNPSINLDHLTEDQNILRNVHNPVNIEEQIVSTEPPPEELGSVMDISESLFTNNDFEYSNSKIFDNTEKDPKTTLEPEIVTKPVEIHKPQTTASRKRKFFEADLLDDFDFDFDHLINNSKIEASDTTTISEAGLESKDCDDLDKMEAIKLALNSHQYEKLYEIANNALDNPENLAVYTHHFTSLIESFRSFFIEKIDELVKDKEEKGFGSGIEGRRTLSTRSSSVRPSPVETGLTEPPMSLEDLSAIFAQMYGNLSNADD</sequence>
<dbReference type="PANTHER" id="PTHR19960:SF25">
    <property type="entry name" value="TEKTIN-1"/>
    <property type="match status" value="1"/>
</dbReference>
<keyword evidence="7" id="KW-0206">Cytoskeleton</keyword>
<keyword evidence="14" id="KW-1185">Reference proteome</keyword>
<evidence type="ECO:0000256" key="11">
    <source>
        <dbReference type="SAM" id="Coils"/>
    </source>
</evidence>
<keyword evidence="3" id="KW-0963">Cytoplasm</keyword>
<protein>
    <recommendedName>
        <fullName evidence="9">Tektin-1</fullName>
    </recommendedName>
</protein>
<dbReference type="GO" id="GO:0005737">
    <property type="term" value="C:cytoplasm"/>
    <property type="evidence" value="ECO:0007669"/>
    <property type="project" value="UniProtKB-ARBA"/>
</dbReference>
<evidence type="ECO:0000256" key="6">
    <source>
        <dbReference type="ARBA" id="ARBA00023069"/>
    </source>
</evidence>
<dbReference type="PANTHER" id="PTHR19960">
    <property type="entry name" value="TEKTIN"/>
    <property type="match status" value="1"/>
</dbReference>
<proteinExistence type="inferred from homology"/>
<accession>A0AAW1KGV8</accession>
<feature type="region of interest" description="Disordered" evidence="12">
    <location>
        <begin position="722"/>
        <end position="749"/>
    </location>
</feature>
<reference evidence="13 14" key="1">
    <citation type="journal article" date="2024" name="BMC Genomics">
        <title>De novo assembly and annotation of Popillia japonica's genome with initial clues to its potential as an invasive pest.</title>
        <authorList>
            <person name="Cucini C."/>
            <person name="Boschi S."/>
            <person name="Funari R."/>
            <person name="Cardaioli E."/>
            <person name="Iannotti N."/>
            <person name="Marturano G."/>
            <person name="Paoli F."/>
            <person name="Bruttini M."/>
            <person name="Carapelli A."/>
            <person name="Frati F."/>
            <person name="Nardi F."/>
        </authorList>
    </citation>
    <scope>NUCLEOTIDE SEQUENCE [LARGE SCALE GENOMIC DNA]</scope>
    <source>
        <strain evidence="13">DMR45628</strain>
    </source>
</reference>
<evidence type="ECO:0000256" key="1">
    <source>
        <dbReference type="ARBA" id="ARBA00004611"/>
    </source>
</evidence>
<evidence type="ECO:0000256" key="7">
    <source>
        <dbReference type="ARBA" id="ARBA00023212"/>
    </source>
</evidence>
<keyword evidence="8" id="KW-0966">Cell projection</keyword>
<dbReference type="GO" id="GO:0005929">
    <property type="term" value="C:cilium"/>
    <property type="evidence" value="ECO:0007669"/>
    <property type="project" value="UniProtKB-ARBA"/>
</dbReference>
<dbReference type="Proteomes" id="UP001458880">
    <property type="component" value="Unassembled WGS sequence"/>
</dbReference>
<evidence type="ECO:0000256" key="8">
    <source>
        <dbReference type="ARBA" id="ARBA00023273"/>
    </source>
</evidence>
<name>A0AAW1KGV8_POPJA</name>
<keyword evidence="5 11" id="KW-0175">Coiled coil</keyword>
<evidence type="ECO:0000256" key="10">
    <source>
        <dbReference type="ARBA" id="ARBA00045224"/>
    </source>
</evidence>
<dbReference type="AlphaFoldDB" id="A0AAW1KGV8"/>
<dbReference type="GO" id="GO:0060271">
    <property type="term" value="P:cilium assembly"/>
    <property type="evidence" value="ECO:0007669"/>
    <property type="project" value="TreeGrafter"/>
</dbReference>
<comment type="similarity">
    <text evidence="2">Belongs to the tektin family.</text>
</comment>
<keyword evidence="4" id="KW-0282">Flagellum</keyword>
<comment type="caution">
    <text evidence="13">The sequence shown here is derived from an EMBL/GenBank/DDBJ whole genome shotgun (WGS) entry which is preliminary data.</text>
</comment>
<evidence type="ECO:0000256" key="4">
    <source>
        <dbReference type="ARBA" id="ARBA00022846"/>
    </source>
</evidence>
<dbReference type="Pfam" id="PF03148">
    <property type="entry name" value="Tektin"/>
    <property type="match status" value="1"/>
</dbReference>
<organism evidence="13 14">
    <name type="scientific">Popillia japonica</name>
    <name type="common">Japanese beetle</name>
    <dbReference type="NCBI Taxonomy" id="7064"/>
    <lineage>
        <taxon>Eukaryota</taxon>
        <taxon>Metazoa</taxon>
        <taxon>Ecdysozoa</taxon>
        <taxon>Arthropoda</taxon>
        <taxon>Hexapoda</taxon>
        <taxon>Insecta</taxon>
        <taxon>Pterygota</taxon>
        <taxon>Neoptera</taxon>
        <taxon>Endopterygota</taxon>
        <taxon>Coleoptera</taxon>
        <taxon>Polyphaga</taxon>
        <taxon>Scarabaeiformia</taxon>
        <taxon>Scarabaeidae</taxon>
        <taxon>Rutelinae</taxon>
        <taxon>Popillia</taxon>
    </lineage>
</organism>